<dbReference type="PANTHER" id="PTHR35010:SF2">
    <property type="entry name" value="BLL4672 PROTEIN"/>
    <property type="match status" value="1"/>
</dbReference>
<evidence type="ECO:0000256" key="1">
    <source>
        <dbReference type="SAM" id="MobiDB-lite"/>
    </source>
</evidence>
<dbReference type="GO" id="GO:0003677">
    <property type="term" value="F:DNA binding"/>
    <property type="evidence" value="ECO:0007669"/>
    <property type="project" value="InterPro"/>
</dbReference>
<dbReference type="InterPro" id="IPR041413">
    <property type="entry name" value="MLTR_LBD"/>
</dbReference>
<accession>A0A543FSD1</accession>
<keyword evidence="4" id="KW-1185">Reference proteome</keyword>
<proteinExistence type="predicted"/>
<comment type="caution">
    <text evidence="3">The sequence shown here is derived from an EMBL/GenBank/DDBJ whole genome shotgun (WGS) entry which is preliminary data.</text>
</comment>
<dbReference type="RefSeq" id="WP_342787921.1">
    <property type="nucleotide sequence ID" value="NZ_VFPH01000002.1"/>
</dbReference>
<dbReference type="SMART" id="SM00530">
    <property type="entry name" value="HTH_XRE"/>
    <property type="match status" value="1"/>
</dbReference>
<gene>
    <name evidence="3" type="ORF">FB388_3925</name>
</gene>
<dbReference type="PROSITE" id="PS50943">
    <property type="entry name" value="HTH_CROC1"/>
    <property type="match status" value="1"/>
</dbReference>
<dbReference type="Gene3D" id="1.10.260.40">
    <property type="entry name" value="lambda repressor-like DNA-binding domains"/>
    <property type="match status" value="1"/>
</dbReference>
<reference evidence="3 4" key="1">
    <citation type="submission" date="2019-06" db="EMBL/GenBank/DDBJ databases">
        <title>Sequencing the genomes of 1000 actinobacteria strains.</title>
        <authorList>
            <person name="Klenk H.-P."/>
        </authorList>
    </citation>
    <scope>NUCLEOTIDE SEQUENCE [LARGE SCALE GENOMIC DNA]</scope>
    <source>
        <strain evidence="3 4">DSM 45511</strain>
    </source>
</reference>
<dbReference type="AlphaFoldDB" id="A0A543FSD1"/>
<name>A0A543FSD1_9PSEU</name>
<sequence>MAVDRGSGSALADFLRAARARVDPPEGIDATARRRRVPGLRREELARLAGVSVDYYTRLEQGRNRTASTEVIEALARALELDEVERQHLHDLAAPPPASWSRAARRQQVDPATLDLLKTFDSVGRPAFVLGRRLDVLADNDIAARLITDFTAKPATERNIARFVFLDPDAGELYEDWESVAADVAALLRFDAGRHPDDALLTELVGDLTVRSPDFARIWAQHNVHRRTTGSKTYRHPLVGDVTISYQALTVNSDPDQTLYVYGVAPGSPSAAALELLRHTADEVATAEPAGDGSADVHHLQAEPASDGAARLRTPAAGSGVDQLPLPDGR</sequence>
<evidence type="ECO:0000313" key="3">
    <source>
        <dbReference type="EMBL" id="TQM36740.1"/>
    </source>
</evidence>
<evidence type="ECO:0000259" key="2">
    <source>
        <dbReference type="PROSITE" id="PS50943"/>
    </source>
</evidence>
<dbReference type="InterPro" id="IPR010982">
    <property type="entry name" value="Lambda_DNA-bd_dom_sf"/>
</dbReference>
<dbReference type="Pfam" id="PF13560">
    <property type="entry name" value="HTH_31"/>
    <property type="match status" value="1"/>
</dbReference>
<dbReference type="InterPro" id="IPR001387">
    <property type="entry name" value="Cro/C1-type_HTH"/>
</dbReference>
<dbReference type="EMBL" id="VFPH01000002">
    <property type="protein sequence ID" value="TQM36740.1"/>
    <property type="molecule type" value="Genomic_DNA"/>
</dbReference>
<feature type="domain" description="HTH cro/C1-type" evidence="2">
    <location>
        <begin position="39"/>
        <end position="86"/>
    </location>
</feature>
<dbReference type="Proteomes" id="UP000319818">
    <property type="component" value="Unassembled WGS sequence"/>
</dbReference>
<dbReference type="Pfam" id="PF17765">
    <property type="entry name" value="MLTR_LBD"/>
    <property type="match status" value="1"/>
</dbReference>
<dbReference type="PANTHER" id="PTHR35010">
    <property type="entry name" value="BLL4672 PROTEIN-RELATED"/>
    <property type="match status" value="1"/>
</dbReference>
<protein>
    <submittedName>
        <fullName evidence="3">Transcriptional regulator with XRE-family HTH domain</fullName>
    </submittedName>
</protein>
<dbReference type="CDD" id="cd00093">
    <property type="entry name" value="HTH_XRE"/>
    <property type="match status" value="1"/>
</dbReference>
<dbReference type="SUPFAM" id="SSF47413">
    <property type="entry name" value="lambda repressor-like DNA-binding domains"/>
    <property type="match status" value="1"/>
</dbReference>
<dbReference type="Gene3D" id="3.30.450.180">
    <property type="match status" value="1"/>
</dbReference>
<organism evidence="3 4">
    <name type="scientific">Pseudonocardia cypriaca</name>
    <dbReference type="NCBI Taxonomy" id="882449"/>
    <lineage>
        <taxon>Bacteria</taxon>
        <taxon>Bacillati</taxon>
        <taxon>Actinomycetota</taxon>
        <taxon>Actinomycetes</taxon>
        <taxon>Pseudonocardiales</taxon>
        <taxon>Pseudonocardiaceae</taxon>
        <taxon>Pseudonocardia</taxon>
    </lineage>
</organism>
<evidence type="ECO:0000313" key="4">
    <source>
        <dbReference type="Proteomes" id="UP000319818"/>
    </source>
</evidence>
<feature type="region of interest" description="Disordered" evidence="1">
    <location>
        <begin position="287"/>
        <end position="330"/>
    </location>
</feature>